<accession>A0ABW3N968</accession>
<protein>
    <submittedName>
        <fullName evidence="4">T9SS type A sorting domain-containing protein</fullName>
    </submittedName>
</protein>
<sequence length="227" mass="25099">MKKISLLLFIFCGFGLNLEAQSSDLYQTWYLNFCQSSDGSPEYTVSNINPPITPTLTISNDGSFTGVAACNTFSGVFEFLPNGTMSIQSYSTTTNDCGNANLNNFEASYRDTLDLAAFYNVGTDANGMTLALDTPIFGGADFTNYVLSTNAFLERKISVYPNPVKDIIHIKSNTALNKIEIYSLNGKMIHTENKAFDNLNLEFLNSGIYLVKFYTENGSTFKKIVKE</sequence>
<dbReference type="InterPro" id="IPR026444">
    <property type="entry name" value="Secre_tail"/>
</dbReference>
<name>A0ABW3N968_9FLAO</name>
<dbReference type="Pfam" id="PF03724">
    <property type="entry name" value="META"/>
    <property type="match status" value="1"/>
</dbReference>
<evidence type="ECO:0000313" key="5">
    <source>
        <dbReference type="Proteomes" id="UP001597013"/>
    </source>
</evidence>
<proteinExistence type="predicted"/>
<keyword evidence="5" id="KW-1185">Reference proteome</keyword>
<evidence type="ECO:0000259" key="3">
    <source>
        <dbReference type="Pfam" id="PF18962"/>
    </source>
</evidence>
<dbReference type="EMBL" id="JBHTJL010000011">
    <property type="protein sequence ID" value="MFD1063473.1"/>
    <property type="molecule type" value="Genomic_DNA"/>
</dbReference>
<dbReference type="NCBIfam" id="TIGR04183">
    <property type="entry name" value="Por_Secre_tail"/>
    <property type="match status" value="1"/>
</dbReference>
<evidence type="ECO:0000259" key="2">
    <source>
        <dbReference type="Pfam" id="PF03724"/>
    </source>
</evidence>
<dbReference type="Gene3D" id="2.40.128.270">
    <property type="match status" value="1"/>
</dbReference>
<dbReference type="RefSeq" id="WP_386130446.1">
    <property type="nucleotide sequence ID" value="NZ_JBHTJL010000011.1"/>
</dbReference>
<dbReference type="Proteomes" id="UP001597013">
    <property type="component" value="Unassembled WGS sequence"/>
</dbReference>
<dbReference type="InterPro" id="IPR005184">
    <property type="entry name" value="DUF306_Meta_HslJ"/>
</dbReference>
<keyword evidence="1" id="KW-0732">Signal</keyword>
<organism evidence="4 5">
    <name type="scientific">Winogradskyella litorisediminis</name>
    <dbReference type="NCBI Taxonomy" id="1156618"/>
    <lineage>
        <taxon>Bacteria</taxon>
        <taxon>Pseudomonadati</taxon>
        <taxon>Bacteroidota</taxon>
        <taxon>Flavobacteriia</taxon>
        <taxon>Flavobacteriales</taxon>
        <taxon>Flavobacteriaceae</taxon>
        <taxon>Winogradskyella</taxon>
    </lineage>
</organism>
<dbReference type="Pfam" id="PF18962">
    <property type="entry name" value="Por_Secre_tail"/>
    <property type="match status" value="1"/>
</dbReference>
<gene>
    <name evidence="4" type="ORF">ACFQ1Q_09470</name>
</gene>
<reference evidence="5" key="1">
    <citation type="journal article" date="2019" name="Int. J. Syst. Evol. Microbiol.">
        <title>The Global Catalogue of Microorganisms (GCM) 10K type strain sequencing project: providing services to taxonomists for standard genome sequencing and annotation.</title>
        <authorList>
            <consortium name="The Broad Institute Genomics Platform"/>
            <consortium name="The Broad Institute Genome Sequencing Center for Infectious Disease"/>
            <person name="Wu L."/>
            <person name="Ma J."/>
        </authorList>
    </citation>
    <scope>NUCLEOTIDE SEQUENCE [LARGE SCALE GENOMIC DNA]</scope>
    <source>
        <strain evidence="5">CCUG 62215</strain>
    </source>
</reference>
<comment type="caution">
    <text evidence="4">The sequence shown here is derived from an EMBL/GenBank/DDBJ whole genome shotgun (WGS) entry which is preliminary data.</text>
</comment>
<evidence type="ECO:0000256" key="1">
    <source>
        <dbReference type="ARBA" id="ARBA00022729"/>
    </source>
</evidence>
<feature type="domain" description="Secretion system C-terminal sorting" evidence="3">
    <location>
        <begin position="159"/>
        <end position="225"/>
    </location>
</feature>
<evidence type="ECO:0000313" key="4">
    <source>
        <dbReference type="EMBL" id="MFD1063473.1"/>
    </source>
</evidence>
<dbReference type="InterPro" id="IPR038670">
    <property type="entry name" value="HslJ-like_sf"/>
</dbReference>
<feature type="domain" description="DUF306" evidence="2">
    <location>
        <begin position="49"/>
        <end position="130"/>
    </location>
</feature>